<dbReference type="EMBL" id="BSYJ01000006">
    <property type="protein sequence ID" value="GMG88561.1"/>
    <property type="molecule type" value="Genomic_DNA"/>
</dbReference>
<gene>
    <name evidence="2" type="ORF">MNKW57_28820</name>
</gene>
<evidence type="ECO:0000313" key="3">
    <source>
        <dbReference type="Proteomes" id="UP001224392"/>
    </source>
</evidence>
<organism evidence="2 3">
    <name type="scientific">Biformimicrobium ophioploci</name>
    <dbReference type="NCBI Taxonomy" id="3036711"/>
    <lineage>
        <taxon>Bacteria</taxon>
        <taxon>Pseudomonadati</taxon>
        <taxon>Pseudomonadota</taxon>
        <taxon>Gammaproteobacteria</taxon>
        <taxon>Cellvibrionales</taxon>
        <taxon>Microbulbiferaceae</taxon>
        <taxon>Biformimicrobium</taxon>
    </lineage>
</organism>
<keyword evidence="3" id="KW-1185">Reference proteome</keyword>
<dbReference type="PROSITE" id="PS51257">
    <property type="entry name" value="PROKAR_LIPOPROTEIN"/>
    <property type="match status" value="1"/>
</dbReference>
<dbReference type="InterPro" id="IPR011250">
    <property type="entry name" value="OMP/PagP_B-barrel"/>
</dbReference>
<dbReference type="RefSeq" id="WP_285765167.1">
    <property type="nucleotide sequence ID" value="NZ_BSYJ01000006.1"/>
</dbReference>
<dbReference type="SUPFAM" id="SSF56925">
    <property type="entry name" value="OMPA-like"/>
    <property type="match status" value="1"/>
</dbReference>
<evidence type="ECO:0000313" key="2">
    <source>
        <dbReference type="EMBL" id="GMG88561.1"/>
    </source>
</evidence>
<feature type="chain" id="PRO_5046576610" description="Outer membrane protein beta-barrel domain-containing protein" evidence="1">
    <location>
        <begin position="25"/>
        <end position="227"/>
    </location>
</feature>
<evidence type="ECO:0008006" key="4">
    <source>
        <dbReference type="Google" id="ProtNLM"/>
    </source>
</evidence>
<comment type="caution">
    <text evidence="2">The sequence shown here is derived from an EMBL/GenBank/DDBJ whole genome shotgun (WGS) entry which is preliminary data.</text>
</comment>
<name>A0ABQ6M2L4_9GAMM</name>
<accession>A0ABQ6M2L4</accession>
<dbReference type="Gene3D" id="2.40.160.20">
    <property type="match status" value="1"/>
</dbReference>
<reference evidence="2 3" key="1">
    <citation type="submission" date="2023-04" db="EMBL/GenBank/DDBJ databases">
        <title>Marinobulbifer ophiurae gen. nov., sp. Nov., isolate from tissue of brittle star Ophioplocus japonicus.</title>
        <authorList>
            <person name="Kawano K."/>
            <person name="Sawayama S."/>
            <person name="Nakagawa S."/>
        </authorList>
    </citation>
    <scope>NUCLEOTIDE SEQUENCE [LARGE SCALE GENOMIC DNA]</scope>
    <source>
        <strain evidence="2 3">NKW57</strain>
    </source>
</reference>
<sequence>MLRTACFLLATTLACNLLPAIAFAAERDIYFGTAFMESWTSVNEVETTPAGDMVDDGEDDAVSSLGFALGLERNTWRYELEYLYRYRFDLNLDGEIMRYYPKHMNNLNSQSITLNILKDIGIFTGGRFFAGVGIGTIRNRSESDVLVPIRGVGEVKFYKKNTVRDLTWNLQIGWQKTLASGNSWLFSYRYADLGEIDSGQMDDPTGYRFKTDSYVSHDFSVGYRFSF</sequence>
<keyword evidence="1" id="KW-0732">Signal</keyword>
<feature type="signal peptide" evidence="1">
    <location>
        <begin position="1"/>
        <end position="24"/>
    </location>
</feature>
<protein>
    <recommendedName>
        <fullName evidence="4">Outer membrane protein beta-barrel domain-containing protein</fullName>
    </recommendedName>
</protein>
<evidence type="ECO:0000256" key="1">
    <source>
        <dbReference type="SAM" id="SignalP"/>
    </source>
</evidence>
<dbReference type="Proteomes" id="UP001224392">
    <property type="component" value="Unassembled WGS sequence"/>
</dbReference>
<proteinExistence type="predicted"/>